<dbReference type="AlphaFoldDB" id="A0A151IQM7"/>
<proteinExistence type="predicted"/>
<name>A0A151IQM7_9HYME</name>
<evidence type="ECO:0000313" key="2">
    <source>
        <dbReference type="EMBL" id="KYN08458.1"/>
    </source>
</evidence>
<feature type="region of interest" description="Disordered" evidence="1">
    <location>
        <begin position="88"/>
        <end position="125"/>
    </location>
</feature>
<keyword evidence="3" id="KW-1185">Reference proteome</keyword>
<sequence>MAPPYSLLSPCGSAYSIESSNDLDNVLVNAAVNSLLNEAPLTLSSGATAPLDDFMSPDDGMDVDFTQVSRKRTRKRENNTNAKVKVVENLSDNQTNQPPSVSSAEQTTANAVNSPQPKQVAPHKTSHLYSETDTGPFAVYVYSDKSSVIHFSVLAKIVSEIARTDILSIKRLGSGKAIVEVRSALAANRLVINSAFAKYNIRVFIPAFKVLRTGIVRDVDQSLTIECIKDNIKSSAKILDIQRLNRRVTTEGQISYLPSRTR</sequence>
<protein>
    <submittedName>
        <fullName evidence="2">Uncharacterized protein</fullName>
    </submittedName>
</protein>
<evidence type="ECO:0000256" key="1">
    <source>
        <dbReference type="SAM" id="MobiDB-lite"/>
    </source>
</evidence>
<reference evidence="2 3" key="1">
    <citation type="submission" date="2016-03" db="EMBL/GenBank/DDBJ databases">
        <title>Cyphomyrmex costatus WGS genome.</title>
        <authorList>
            <person name="Nygaard S."/>
            <person name="Hu H."/>
            <person name="Boomsma J."/>
            <person name="Zhang G."/>
        </authorList>
    </citation>
    <scope>NUCLEOTIDE SEQUENCE [LARGE SCALE GENOMIC DNA]</scope>
    <source>
        <strain evidence="2">MS0001</strain>
        <tissue evidence="2">Whole body</tissue>
    </source>
</reference>
<dbReference type="Proteomes" id="UP000078542">
    <property type="component" value="Unassembled WGS sequence"/>
</dbReference>
<accession>A0A151IQM7</accession>
<dbReference type="EMBL" id="KQ976772">
    <property type="protein sequence ID" value="KYN08458.1"/>
    <property type="molecule type" value="Genomic_DNA"/>
</dbReference>
<gene>
    <name evidence="2" type="ORF">ALC62_00567</name>
</gene>
<organism evidence="2 3">
    <name type="scientific">Cyphomyrmex costatus</name>
    <dbReference type="NCBI Taxonomy" id="456900"/>
    <lineage>
        <taxon>Eukaryota</taxon>
        <taxon>Metazoa</taxon>
        <taxon>Ecdysozoa</taxon>
        <taxon>Arthropoda</taxon>
        <taxon>Hexapoda</taxon>
        <taxon>Insecta</taxon>
        <taxon>Pterygota</taxon>
        <taxon>Neoptera</taxon>
        <taxon>Endopterygota</taxon>
        <taxon>Hymenoptera</taxon>
        <taxon>Apocrita</taxon>
        <taxon>Aculeata</taxon>
        <taxon>Formicoidea</taxon>
        <taxon>Formicidae</taxon>
        <taxon>Myrmicinae</taxon>
        <taxon>Cyphomyrmex</taxon>
    </lineage>
</organism>
<evidence type="ECO:0000313" key="3">
    <source>
        <dbReference type="Proteomes" id="UP000078542"/>
    </source>
</evidence>
<feature type="compositionally biased region" description="Polar residues" evidence="1">
    <location>
        <begin position="90"/>
        <end position="117"/>
    </location>
</feature>